<dbReference type="Gene3D" id="3.30.300.20">
    <property type="match status" value="1"/>
</dbReference>
<comment type="similarity">
    <text evidence="3">Belongs to the RbfA family.</text>
</comment>
<dbReference type="GO" id="GO:0005829">
    <property type="term" value="C:cytosol"/>
    <property type="evidence" value="ECO:0007669"/>
    <property type="project" value="TreeGrafter"/>
</dbReference>
<protein>
    <recommendedName>
        <fullName evidence="3">Ribosome-binding factor A</fullName>
    </recommendedName>
</protein>
<evidence type="ECO:0000313" key="4">
    <source>
        <dbReference type="EMBL" id="GIM47843.1"/>
    </source>
</evidence>
<proteinExistence type="inferred from homology"/>
<dbReference type="InterPro" id="IPR023799">
    <property type="entry name" value="RbfA_dom_sf"/>
</dbReference>
<dbReference type="InterPro" id="IPR015946">
    <property type="entry name" value="KH_dom-like_a/b"/>
</dbReference>
<sequence>MAKIRVNRVGEQIKKEISDIIQNELKDPRIGFVTVTSVEASGDLQHARIFISVMGSEEQRRETLQALERAKGFIRSEIGKRIRLRLTPELSFHLDTSIDYSEKIMEKLREIQSGSEESS</sequence>
<dbReference type="InterPro" id="IPR020053">
    <property type="entry name" value="Ribosome-bd_factorA_CS"/>
</dbReference>
<dbReference type="Pfam" id="PF02033">
    <property type="entry name" value="RBFA"/>
    <property type="match status" value="1"/>
</dbReference>
<dbReference type="GO" id="GO:0030490">
    <property type="term" value="P:maturation of SSU-rRNA"/>
    <property type="evidence" value="ECO:0007669"/>
    <property type="project" value="UniProtKB-UniRule"/>
</dbReference>
<dbReference type="AlphaFoldDB" id="A0AAV4LJB2"/>
<dbReference type="RefSeq" id="WP_282200777.1">
    <property type="nucleotide sequence ID" value="NZ_BOQE01000001.1"/>
</dbReference>
<keyword evidence="5" id="KW-1185">Reference proteome</keyword>
<comment type="subcellular location">
    <subcellularLocation>
        <location evidence="3">Cytoplasm</location>
    </subcellularLocation>
</comment>
<comment type="function">
    <text evidence="3">One of several proteins that assist in the late maturation steps of the functional core of the 30S ribosomal subunit. Associates with free 30S ribosomal subunits (but not with 30S subunits that are part of 70S ribosomes or polysomes). Required for efficient processing of 16S rRNA. May interact with the 5'-terminal helix region of 16S rRNA.</text>
</comment>
<dbReference type="NCBIfam" id="TIGR00082">
    <property type="entry name" value="rbfA"/>
    <property type="match status" value="1"/>
</dbReference>
<comment type="caution">
    <text evidence="4">The sequence shown here is derived from an EMBL/GenBank/DDBJ whole genome shotgun (WGS) entry which is preliminary data.</text>
</comment>
<evidence type="ECO:0000313" key="5">
    <source>
        <dbReference type="Proteomes" id="UP001057291"/>
    </source>
</evidence>
<dbReference type="PROSITE" id="PS01319">
    <property type="entry name" value="RBFA"/>
    <property type="match status" value="1"/>
</dbReference>
<comment type="subunit">
    <text evidence="3">Monomer. Binds 30S ribosomal subunits, but not 50S ribosomal subunits or 70S ribosomes.</text>
</comment>
<dbReference type="HAMAP" id="MF_00003">
    <property type="entry name" value="RbfA"/>
    <property type="match status" value="1"/>
</dbReference>
<evidence type="ECO:0000256" key="3">
    <source>
        <dbReference type="HAMAP-Rule" id="MF_00003"/>
    </source>
</evidence>
<name>A0AAV4LJB2_9BACL</name>
<dbReference type="FunFam" id="3.30.300.20:FF:000009">
    <property type="entry name" value="Ribosome-binding factor A"/>
    <property type="match status" value="1"/>
</dbReference>
<evidence type="ECO:0000256" key="2">
    <source>
        <dbReference type="ARBA" id="ARBA00022517"/>
    </source>
</evidence>
<accession>A0AAV4LJB2</accession>
<dbReference type="Proteomes" id="UP001057291">
    <property type="component" value="Unassembled WGS sequence"/>
</dbReference>
<evidence type="ECO:0000256" key="1">
    <source>
        <dbReference type="ARBA" id="ARBA00022490"/>
    </source>
</evidence>
<dbReference type="PANTHER" id="PTHR33515:SF1">
    <property type="entry name" value="RIBOSOME-BINDING FACTOR A, CHLOROPLASTIC-RELATED"/>
    <property type="match status" value="1"/>
</dbReference>
<gene>
    <name evidence="3 4" type="primary">rbfA</name>
    <name evidence="4" type="ORF">DNHGIG_33920</name>
</gene>
<dbReference type="GO" id="GO:0043024">
    <property type="term" value="F:ribosomal small subunit binding"/>
    <property type="evidence" value="ECO:0007669"/>
    <property type="project" value="TreeGrafter"/>
</dbReference>
<dbReference type="InterPro" id="IPR000238">
    <property type="entry name" value="RbfA"/>
</dbReference>
<keyword evidence="2 3" id="KW-0690">Ribosome biogenesis</keyword>
<keyword evidence="1 3" id="KW-0963">Cytoplasm</keyword>
<dbReference type="EMBL" id="BOQE01000001">
    <property type="protein sequence ID" value="GIM47843.1"/>
    <property type="molecule type" value="Genomic_DNA"/>
</dbReference>
<reference evidence="4" key="1">
    <citation type="journal article" date="2023" name="Int. J. Syst. Evol. Microbiol.">
        <title>Collibacillus ludicampi gen. nov., sp. nov., a new soil bacterium of the family Alicyclobacillaceae.</title>
        <authorList>
            <person name="Jojima T."/>
            <person name="Ioku Y."/>
            <person name="Fukuta Y."/>
            <person name="Shirasaka N."/>
            <person name="Matsumura Y."/>
            <person name="Mori M."/>
        </authorList>
    </citation>
    <scope>NUCLEOTIDE SEQUENCE</scope>
    <source>
        <strain evidence="4">TP075</strain>
    </source>
</reference>
<dbReference type="SUPFAM" id="SSF89919">
    <property type="entry name" value="Ribosome-binding factor A, RbfA"/>
    <property type="match status" value="1"/>
</dbReference>
<organism evidence="4 5">
    <name type="scientific">Collibacillus ludicampi</name>
    <dbReference type="NCBI Taxonomy" id="2771369"/>
    <lineage>
        <taxon>Bacteria</taxon>
        <taxon>Bacillati</taxon>
        <taxon>Bacillota</taxon>
        <taxon>Bacilli</taxon>
        <taxon>Bacillales</taxon>
        <taxon>Alicyclobacillaceae</taxon>
        <taxon>Collibacillus</taxon>
    </lineage>
</organism>
<dbReference type="PANTHER" id="PTHR33515">
    <property type="entry name" value="RIBOSOME-BINDING FACTOR A, CHLOROPLASTIC-RELATED"/>
    <property type="match status" value="1"/>
</dbReference>